<dbReference type="AlphaFoldDB" id="A0ABD1ZCB6"/>
<protein>
    <submittedName>
        <fullName evidence="2">Uncharacterized protein</fullName>
    </submittedName>
</protein>
<feature type="region of interest" description="Disordered" evidence="1">
    <location>
        <begin position="124"/>
        <end position="168"/>
    </location>
</feature>
<feature type="region of interest" description="Disordered" evidence="1">
    <location>
        <begin position="577"/>
        <end position="596"/>
    </location>
</feature>
<gene>
    <name evidence="2" type="ORF">R1flu_012918</name>
</gene>
<name>A0ABD1ZCB6_9MARC</name>
<dbReference type="PANTHER" id="PTHR33676:SF3">
    <property type="entry name" value="COLD-REGULATED PROTEIN 27"/>
    <property type="match status" value="1"/>
</dbReference>
<evidence type="ECO:0000313" key="2">
    <source>
        <dbReference type="EMBL" id="KAL2645331.1"/>
    </source>
</evidence>
<dbReference type="Proteomes" id="UP001605036">
    <property type="component" value="Unassembled WGS sequence"/>
</dbReference>
<evidence type="ECO:0000313" key="3">
    <source>
        <dbReference type="Proteomes" id="UP001605036"/>
    </source>
</evidence>
<sequence length="596" mass="65795">MDSLPQLVSAAIDKVAPDPVIMEKGTEKCPKKLGELGSFPGLDDVTAVSESSGAGCDSQSDWIDSEVSASACSVESDGSSNAISGNSLVSDADSLAPTFEQKIVKKCPSGGSIVTYDEAVSKLNEGGECKPADERESRGKRDQIDTQLDEQETSANSAPRTAKSDGKAWTDDKHCSYLNSIEATFVRSLYEKDFRNVDLSEQDQDCVESRPMDPGYLTYHAGGELFTSLQRGCYDQREYYRPHYLFAPSPPAVFASPWIQHFNPRIAPQGVLAGGAQDVFAGHTSSTPGFTEGNPCSSYMCQGVMEEVMESVPVMPDASHVPHGWNSRYYSQLHASTSAPVRSDPIVQGKKRACNLDSCADGLYRSKKFKTTQQKLDLELEEQFVLEQLNQREDASRLDIRESACRLDASNDSHRRTSLEEGYQISQEMLPNHAGAKGKRFEEEALSEKNESADFGERRVVHYTQYDREVSGEQPVDSARGKKHVDYNENAEGNLERIGFVESSGRHIASDNEAYCEPERPASQSAAHRLRVAVDENGVMCPDAEYDEQNECNFVPKISPRACRTYTWGLMGTRRPILHGNPRDTRENGTIAKEQL</sequence>
<dbReference type="EMBL" id="JBHFFA010000002">
    <property type="protein sequence ID" value="KAL2645331.1"/>
    <property type="molecule type" value="Genomic_DNA"/>
</dbReference>
<dbReference type="InterPro" id="IPR044678">
    <property type="entry name" value="COR27/28"/>
</dbReference>
<reference evidence="2 3" key="1">
    <citation type="submission" date="2024-09" db="EMBL/GenBank/DDBJ databases">
        <title>Chromosome-scale assembly of Riccia fluitans.</title>
        <authorList>
            <person name="Paukszto L."/>
            <person name="Sawicki J."/>
            <person name="Karawczyk K."/>
            <person name="Piernik-Szablinska J."/>
            <person name="Szczecinska M."/>
            <person name="Mazdziarz M."/>
        </authorList>
    </citation>
    <scope>NUCLEOTIDE SEQUENCE [LARGE SCALE GENOMIC DNA]</scope>
    <source>
        <strain evidence="2">Rf_01</strain>
        <tissue evidence="2">Aerial parts of the thallus</tissue>
    </source>
</reference>
<keyword evidence="3" id="KW-1185">Reference proteome</keyword>
<proteinExistence type="predicted"/>
<evidence type="ECO:0000256" key="1">
    <source>
        <dbReference type="SAM" id="MobiDB-lite"/>
    </source>
</evidence>
<dbReference type="PANTHER" id="PTHR33676">
    <property type="entry name" value="COLD REGULATED PROTEIN 27"/>
    <property type="match status" value="1"/>
</dbReference>
<accession>A0ABD1ZCB6</accession>
<comment type="caution">
    <text evidence="2">The sequence shown here is derived from an EMBL/GenBank/DDBJ whole genome shotgun (WGS) entry which is preliminary data.</text>
</comment>
<organism evidence="2 3">
    <name type="scientific">Riccia fluitans</name>
    <dbReference type="NCBI Taxonomy" id="41844"/>
    <lineage>
        <taxon>Eukaryota</taxon>
        <taxon>Viridiplantae</taxon>
        <taxon>Streptophyta</taxon>
        <taxon>Embryophyta</taxon>
        <taxon>Marchantiophyta</taxon>
        <taxon>Marchantiopsida</taxon>
        <taxon>Marchantiidae</taxon>
        <taxon>Marchantiales</taxon>
        <taxon>Ricciaceae</taxon>
        <taxon>Riccia</taxon>
    </lineage>
</organism>
<feature type="compositionally biased region" description="Basic and acidic residues" evidence="1">
    <location>
        <begin position="125"/>
        <end position="144"/>
    </location>
</feature>